<organism evidence="2 3">
    <name type="scientific">Pholiota conissans</name>
    <dbReference type="NCBI Taxonomy" id="109636"/>
    <lineage>
        <taxon>Eukaryota</taxon>
        <taxon>Fungi</taxon>
        <taxon>Dikarya</taxon>
        <taxon>Basidiomycota</taxon>
        <taxon>Agaricomycotina</taxon>
        <taxon>Agaricomycetes</taxon>
        <taxon>Agaricomycetidae</taxon>
        <taxon>Agaricales</taxon>
        <taxon>Agaricineae</taxon>
        <taxon>Strophariaceae</taxon>
        <taxon>Pholiota</taxon>
    </lineage>
</organism>
<dbReference type="Proteomes" id="UP000807469">
    <property type="component" value="Unassembled WGS sequence"/>
</dbReference>
<evidence type="ECO:0000256" key="1">
    <source>
        <dbReference type="SAM" id="MobiDB-lite"/>
    </source>
</evidence>
<dbReference type="OrthoDB" id="3064066at2759"/>
<comment type="caution">
    <text evidence="2">The sequence shown here is derived from an EMBL/GenBank/DDBJ whole genome shotgun (WGS) entry which is preliminary data.</text>
</comment>
<gene>
    <name evidence="2" type="ORF">BDN70DRAFT_939082</name>
</gene>
<feature type="region of interest" description="Disordered" evidence="1">
    <location>
        <begin position="158"/>
        <end position="207"/>
    </location>
</feature>
<name>A0A9P5YLC8_9AGAR</name>
<dbReference type="AlphaFoldDB" id="A0A9P5YLC8"/>
<reference evidence="2" key="1">
    <citation type="submission" date="2020-11" db="EMBL/GenBank/DDBJ databases">
        <authorList>
            <consortium name="DOE Joint Genome Institute"/>
            <person name="Ahrendt S."/>
            <person name="Riley R."/>
            <person name="Andreopoulos W."/>
            <person name="Labutti K."/>
            <person name="Pangilinan J."/>
            <person name="Ruiz-Duenas F.J."/>
            <person name="Barrasa J.M."/>
            <person name="Sanchez-Garcia M."/>
            <person name="Camarero S."/>
            <person name="Miyauchi S."/>
            <person name="Serrano A."/>
            <person name="Linde D."/>
            <person name="Babiker R."/>
            <person name="Drula E."/>
            <person name="Ayuso-Fernandez I."/>
            <person name="Pacheco R."/>
            <person name="Padilla G."/>
            <person name="Ferreira P."/>
            <person name="Barriuso J."/>
            <person name="Kellner H."/>
            <person name="Castanera R."/>
            <person name="Alfaro M."/>
            <person name="Ramirez L."/>
            <person name="Pisabarro A.G."/>
            <person name="Kuo A."/>
            <person name="Tritt A."/>
            <person name="Lipzen A."/>
            <person name="He G."/>
            <person name="Yan M."/>
            <person name="Ng V."/>
            <person name="Cullen D."/>
            <person name="Martin F."/>
            <person name="Rosso M.-N."/>
            <person name="Henrissat B."/>
            <person name="Hibbett D."/>
            <person name="Martinez A.T."/>
            <person name="Grigoriev I.V."/>
        </authorList>
    </citation>
    <scope>NUCLEOTIDE SEQUENCE</scope>
    <source>
        <strain evidence="2">CIRM-BRFM 674</strain>
    </source>
</reference>
<protein>
    <submittedName>
        <fullName evidence="2">Uncharacterized protein</fullName>
    </submittedName>
</protein>
<accession>A0A9P5YLC8</accession>
<proteinExistence type="predicted"/>
<evidence type="ECO:0000313" key="2">
    <source>
        <dbReference type="EMBL" id="KAF9471252.1"/>
    </source>
</evidence>
<keyword evidence="3" id="KW-1185">Reference proteome</keyword>
<feature type="region of interest" description="Disordered" evidence="1">
    <location>
        <begin position="322"/>
        <end position="342"/>
    </location>
</feature>
<dbReference type="EMBL" id="MU155724">
    <property type="protein sequence ID" value="KAF9471252.1"/>
    <property type="molecule type" value="Genomic_DNA"/>
</dbReference>
<evidence type="ECO:0000313" key="3">
    <source>
        <dbReference type="Proteomes" id="UP000807469"/>
    </source>
</evidence>
<feature type="region of interest" description="Disordered" evidence="1">
    <location>
        <begin position="1"/>
        <end position="39"/>
    </location>
</feature>
<sequence length="342" mass="39224">MASRRRPLSPTAIDSTPSKKRKSRGQYPPFGPYTSADPTLDGLKRADAILVNRKHLKDTLEQMAYANDTGRRSKHGILTGHKVIAPIVSMGDTYLPDAGRLLQRCVNGSFPECRETFWVTDPIDEKVLFDSDIPGKYFRIQAELDRWDNGYYKAEQPKLHAQSPPDTPEPDHPPRIITPQKRKRAPRPFPTLSPLRRSTPPVPSTSRLEDLHMNSEIKFNETLPVNLLVWIADHQTYKETTIYPREDGNVRLTDFRLSLGKVGIEQGNRIEVYNFTQHMWIPALWKTPFLVPYRGYSLLMRYADVSYPQDFDEILPHVTPPHYNSLPTPPNTVSKKGKERML</sequence>